<keyword evidence="2" id="KW-1185">Reference proteome</keyword>
<evidence type="ECO:0008006" key="3">
    <source>
        <dbReference type="Google" id="ProtNLM"/>
    </source>
</evidence>
<comment type="caution">
    <text evidence="1">The sequence shown here is derived from an EMBL/GenBank/DDBJ whole genome shotgun (WGS) entry which is preliminary data.</text>
</comment>
<proteinExistence type="predicted"/>
<dbReference type="AlphaFoldDB" id="A0AAV7HST9"/>
<evidence type="ECO:0000313" key="1">
    <source>
        <dbReference type="EMBL" id="KAH0534426.1"/>
    </source>
</evidence>
<gene>
    <name evidence="1" type="ORF">KQX54_003715</name>
</gene>
<sequence>MLMLMLMKRVRHISKQTTFRGIWTTCLSGLVECNTSSELVLLYVRNLIEKRKCAMSTPSARVPLTPIRLSLSVLSACLCVAGDKELANQFAWGP</sequence>
<dbReference type="EMBL" id="JAHXZJ010002982">
    <property type="protein sequence ID" value="KAH0534426.1"/>
    <property type="molecule type" value="Genomic_DNA"/>
</dbReference>
<name>A0AAV7HST9_COTGL</name>
<dbReference type="Proteomes" id="UP000826195">
    <property type="component" value="Unassembled WGS sequence"/>
</dbReference>
<evidence type="ECO:0000313" key="2">
    <source>
        <dbReference type="Proteomes" id="UP000826195"/>
    </source>
</evidence>
<reference evidence="1 2" key="1">
    <citation type="journal article" date="2021" name="J. Hered.">
        <title>A chromosome-level genome assembly of the parasitoid wasp, Cotesia glomerata (Hymenoptera: Braconidae).</title>
        <authorList>
            <person name="Pinto B.J."/>
            <person name="Weis J.J."/>
            <person name="Gamble T."/>
            <person name="Ode P.J."/>
            <person name="Paul R."/>
            <person name="Zaspel J.M."/>
        </authorList>
    </citation>
    <scope>NUCLEOTIDE SEQUENCE [LARGE SCALE GENOMIC DNA]</scope>
    <source>
        <strain evidence="1">CgM1</strain>
    </source>
</reference>
<accession>A0AAV7HST9</accession>
<protein>
    <recommendedName>
        <fullName evidence="3">Secreted protein</fullName>
    </recommendedName>
</protein>
<organism evidence="1 2">
    <name type="scientific">Cotesia glomerata</name>
    <name type="common">Lepidopteran parasitic wasp</name>
    <name type="synonym">Apanteles glomeratus</name>
    <dbReference type="NCBI Taxonomy" id="32391"/>
    <lineage>
        <taxon>Eukaryota</taxon>
        <taxon>Metazoa</taxon>
        <taxon>Ecdysozoa</taxon>
        <taxon>Arthropoda</taxon>
        <taxon>Hexapoda</taxon>
        <taxon>Insecta</taxon>
        <taxon>Pterygota</taxon>
        <taxon>Neoptera</taxon>
        <taxon>Endopterygota</taxon>
        <taxon>Hymenoptera</taxon>
        <taxon>Apocrita</taxon>
        <taxon>Ichneumonoidea</taxon>
        <taxon>Braconidae</taxon>
        <taxon>Microgastrinae</taxon>
        <taxon>Cotesia</taxon>
    </lineage>
</organism>